<evidence type="ECO:0000313" key="3">
    <source>
        <dbReference type="Proteomes" id="UP001519344"/>
    </source>
</evidence>
<name>A0ABS4I158_9BACL</name>
<reference evidence="2 3" key="1">
    <citation type="submission" date="2021-03" db="EMBL/GenBank/DDBJ databases">
        <title>Genomic Encyclopedia of Type Strains, Phase IV (KMG-IV): sequencing the most valuable type-strain genomes for metagenomic binning, comparative biology and taxonomic classification.</title>
        <authorList>
            <person name="Goeker M."/>
        </authorList>
    </citation>
    <scope>NUCLEOTIDE SEQUENCE [LARGE SCALE GENOMIC DNA]</scope>
    <source>
        <strain evidence="2 3">DSM 24950</strain>
    </source>
</reference>
<comment type="caution">
    <text evidence="2">The sequence shown here is derived from an EMBL/GenBank/DDBJ whole genome shotgun (WGS) entry which is preliminary data.</text>
</comment>
<proteinExistence type="predicted"/>
<organism evidence="2 3">
    <name type="scientific">Paenibacillus aceris</name>
    <dbReference type="NCBI Taxonomy" id="869555"/>
    <lineage>
        <taxon>Bacteria</taxon>
        <taxon>Bacillati</taxon>
        <taxon>Bacillota</taxon>
        <taxon>Bacilli</taxon>
        <taxon>Bacillales</taxon>
        <taxon>Paenibacillaceae</taxon>
        <taxon>Paenibacillus</taxon>
    </lineage>
</organism>
<gene>
    <name evidence="2" type="ORF">J2Z65_003683</name>
</gene>
<dbReference type="Proteomes" id="UP001519344">
    <property type="component" value="Unassembled WGS sequence"/>
</dbReference>
<keyword evidence="1" id="KW-0812">Transmembrane</keyword>
<keyword evidence="1" id="KW-1133">Transmembrane helix</keyword>
<evidence type="ECO:0000313" key="2">
    <source>
        <dbReference type="EMBL" id="MBP1964460.1"/>
    </source>
</evidence>
<feature type="transmembrane region" description="Helical" evidence="1">
    <location>
        <begin position="53"/>
        <end position="73"/>
    </location>
</feature>
<keyword evidence="3" id="KW-1185">Reference proteome</keyword>
<evidence type="ECO:0008006" key="4">
    <source>
        <dbReference type="Google" id="ProtNLM"/>
    </source>
</evidence>
<sequence length="84" mass="9781">MMKKTDSYRICNKYLNRVVMIKTAHGTYKGTIVKVDNNKVYLRPIRNGKQAQISFLPFIIPLVLFDLLAIALLDTRPFFPCRTF</sequence>
<evidence type="ECO:0000256" key="1">
    <source>
        <dbReference type="SAM" id="Phobius"/>
    </source>
</evidence>
<accession>A0ABS4I158</accession>
<dbReference type="EMBL" id="JAGGKV010000009">
    <property type="protein sequence ID" value="MBP1964460.1"/>
    <property type="molecule type" value="Genomic_DNA"/>
</dbReference>
<keyword evidence="1" id="KW-0472">Membrane</keyword>
<protein>
    <recommendedName>
        <fullName evidence="4">KOW domain-containing protein</fullName>
    </recommendedName>
</protein>
<dbReference type="RefSeq" id="WP_338111677.1">
    <property type="nucleotide sequence ID" value="NZ_JAAOZR010000017.1"/>
</dbReference>